<dbReference type="PANTHER" id="PTHR43244:SF1">
    <property type="entry name" value="5,10-METHYLENETETRAHYDROMETHANOPTERIN REDUCTASE"/>
    <property type="match status" value="1"/>
</dbReference>
<dbReference type="InterPro" id="IPR019910">
    <property type="entry name" value="Lucif-like_OxRdtase_MSMEG_4879"/>
</dbReference>
<accession>A0AA35W452</accession>
<dbReference type="InterPro" id="IPR011251">
    <property type="entry name" value="Luciferase-like_dom"/>
</dbReference>
<dbReference type="EMBL" id="CASHTH010000771">
    <property type="protein sequence ID" value="CAI8007433.1"/>
    <property type="molecule type" value="Genomic_DNA"/>
</dbReference>
<keyword evidence="1" id="KW-0560">Oxidoreductase</keyword>
<evidence type="ECO:0000313" key="4">
    <source>
        <dbReference type="Proteomes" id="UP001174909"/>
    </source>
</evidence>
<dbReference type="PANTHER" id="PTHR43244">
    <property type="match status" value="1"/>
</dbReference>
<evidence type="ECO:0000259" key="2">
    <source>
        <dbReference type="Pfam" id="PF00296"/>
    </source>
</evidence>
<gene>
    <name evidence="3" type="ORF">GBAR_LOCUS5192</name>
</gene>
<keyword evidence="4" id="KW-1185">Reference proteome</keyword>
<reference evidence="3" key="1">
    <citation type="submission" date="2023-03" db="EMBL/GenBank/DDBJ databases">
        <authorList>
            <person name="Steffen K."/>
            <person name="Cardenas P."/>
        </authorList>
    </citation>
    <scope>NUCLEOTIDE SEQUENCE</scope>
</reference>
<dbReference type="InterPro" id="IPR036661">
    <property type="entry name" value="Luciferase-like_sf"/>
</dbReference>
<feature type="domain" description="Luciferase-like" evidence="2">
    <location>
        <begin position="9"/>
        <end position="278"/>
    </location>
</feature>
<dbReference type="Proteomes" id="UP001174909">
    <property type="component" value="Unassembled WGS sequence"/>
</dbReference>
<dbReference type="CDD" id="cd01097">
    <property type="entry name" value="Tetrahydromethanopterin_reductase"/>
    <property type="match status" value="1"/>
</dbReference>
<dbReference type="Gene3D" id="3.20.20.30">
    <property type="entry name" value="Luciferase-like domain"/>
    <property type="match status" value="1"/>
</dbReference>
<dbReference type="AlphaFoldDB" id="A0AA35W452"/>
<dbReference type="Pfam" id="PF00296">
    <property type="entry name" value="Bac_luciferase"/>
    <property type="match status" value="1"/>
</dbReference>
<dbReference type="NCBIfam" id="TIGR03564">
    <property type="entry name" value="F420_MSMEG_4879"/>
    <property type="match status" value="1"/>
</dbReference>
<dbReference type="GO" id="GO:0016705">
    <property type="term" value="F:oxidoreductase activity, acting on paired donors, with incorporation or reduction of molecular oxygen"/>
    <property type="evidence" value="ECO:0007669"/>
    <property type="project" value="InterPro"/>
</dbReference>
<dbReference type="SUPFAM" id="SSF51679">
    <property type="entry name" value="Bacterial luciferase-like"/>
    <property type="match status" value="1"/>
</dbReference>
<protein>
    <submittedName>
        <fullName evidence="3">5,10-methylenetetrahydromethanopterin reductase</fullName>
    </submittedName>
</protein>
<name>A0AA35W452_GEOBA</name>
<dbReference type="InterPro" id="IPR050564">
    <property type="entry name" value="F420-G6PD/mer"/>
</dbReference>
<organism evidence="3 4">
    <name type="scientific">Geodia barretti</name>
    <name type="common">Barrett's horny sponge</name>
    <dbReference type="NCBI Taxonomy" id="519541"/>
    <lineage>
        <taxon>Eukaryota</taxon>
        <taxon>Metazoa</taxon>
        <taxon>Porifera</taxon>
        <taxon>Demospongiae</taxon>
        <taxon>Heteroscleromorpha</taxon>
        <taxon>Tetractinellida</taxon>
        <taxon>Astrophorina</taxon>
        <taxon>Geodiidae</taxon>
        <taxon>Geodia</taxon>
    </lineage>
</organism>
<proteinExistence type="predicted"/>
<evidence type="ECO:0000256" key="1">
    <source>
        <dbReference type="ARBA" id="ARBA00023002"/>
    </source>
</evidence>
<sequence>MRIGVFVGASTADLMSLDELIGRIKQAEEDGFDSFWVPHISARGYDALTVLALAGVQTSRIELGVGVVPTYPRHPVAMAQHALTTAAASNGRFLLGLGPSHRPGIEGSFGLSYDRPALHVREYLSVLRPLMEEGRVQFSGEFYNVNAELDVLDRPKCPVLISALAPRMLRLAGERADGTITWMAGPRTIREHITPRIGQSAEASGRDMPRVCVGLPTTVCDDEATGRRQAAEAYERYGTLVNYRRVLDIEGVEGPSEVAVIGNEEALRRQLEEFAAGGATDFMANIFAGEDDGETGPRTYAALKELVGKV</sequence>
<evidence type="ECO:0000313" key="3">
    <source>
        <dbReference type="EMBL" id="CAI8007433.1"/>
    </source>
</evidence>
<comment type="caution">
    <text evidence="3">The sequence shown here is derived from an EMBL/GenBank/DDBJ whole genome shotgun (WGS) entry which is preliminary data.</text>
</comment>